<accession>A0A8J7G9Z1</accession>
<feature type="transmembrane region" description="Helical" evidence="2">
    <location>
        <begin position="6"/>
        <end position="27"/>
    </location>
</feature>
<keyword evidence="3" id="KW-0540">Nuclease</keyword>
<keyword evidence="3" id="KW-0269">Exonuclease</keyword>
<protein>
    <submittedName>
        <fullName evidence="3">DNA repair exonuclease SbcCD ATPase subunit</fullName>
    </submittedName>
</protein>
<dbReference type="EMBL" id="JADOUF010000001">
    <property type="protein sequence ID" value="MBG6136503.1"/>
    <property type="molecule type" value="Genomic_DNA"/>
</dbReference>
<evidence type="ECO:0000256" key="1">
    <source>
        <dbReference type="SAM" id="Coils"/>
    </source>
</evidence>
<dbReference type="Proteomes" id="UP000622552">
    <property type="component" value="Unassembled WGS sequence"/>
</dbReference>
<keyword evidence="3" id="KW-0378">Hydrolase</keyword>
<feature type="transmembrane region" description="Helical" evidence="2">
    <location>
        <begin position="168"/>
        <end position="190"/>
    </location>
</feature>
<evidence type="ECO:0000256" key="2">
    <source>
        <dbReference type="SAM" id="Phobius"/>
    </source>
</evidence>
<reference evidence="3" key="1">
    <citation type="submission" date="2020-11" db="EMBL/GenBank/DDBJ databases">
        <title>Sequencing the genomes of 1000 actinobacteria strains.</title>
        <authorList>
            <person name="Klenk H.-P."/>
        </authorList>
    </citation>
    <scope>NUCLEOTIDE SEQUENCE</scope>
    <source>
        <strain evidence="3">DSM 45356</strain>
    </source>
</reference>
<dbReference type="GO" id="GO:0004527">
    <property type="term" value="F:exonuclease activity"/>
    <property type="evidence" value="ECO:0007669"/>
    <property type="project" value="UniProtKB-KW"/>
</dbReference>
<keyword evidence="4" id="KW-1185">Reference proteome</keyword>
<comment type="caution">
    <text evidence="3">The sequence shown here is derived from an EMBL/GenBank/DDBJ whole genome shotgun (WGS) entry which is preliminary data.</text>
</comment>
<feature type="coiled-coil region" evidence="1">
    <location>
        <begin position="82"/>
        <end position="116"/>
    </location>
</feature>
<name>A0A8J7G9Z1_9ACTN</name>
<keyword evidence="2" id="KW-0472">Membrane</keyword>
<keyword evidence="2" id="KW-0812">Transmembrane</keyword>
<dbReference type="AlphaFoldDB" id="A0A8J7G9Z1"/>
<evidence type="ECO:0000313" key="3">
    <source>
        <dbReference type="EMBL" id="MBG6136503.1"/>
    </source>
</evidence>
<keyword evidence="2" id="KW-1133">Transmembrane helix</keyword>
<evidence type="ECO:0000313" key="4">
    <source>
        <dbReference type="Proteomes" id="UP000622552"/>
    </source>
</evidence>
<proteinExistence type="predicted"/>
<organism evidence="3 4">
    <name type="scientific">Longispora fulva</name>
    <dbReference type="NCBI Taxonomy" id="619741"/>
    <lineage>
        <taxon>Bacteria</taxon>
        <taxon>Bacillati</taxon>
        <taxon>Actinomycetota</taxon>
        <taxon>Actinomycetes</taxon>
        <taxon>Micromonosporales</taxon>
        <taxon>Micromonosporaceae</taxon>
        <taxon>Longispora</taxon>
    </lineage>
</organism>
<sequence length="192" mass="20600">MGAVEVVTLVGAALGVTGSVVAAYQAVDLARTAQRRAKDIDETYRRAVDDAFTAVRIAVQDSLGEVAPRALEEELADVGATLKRSTAQLQGIVKRAQDLESEVRDLQQQAEDARAAASVNQDDAAKIGRLIAAQTEQRFNEQLNQLVSRHTQEVEDLQKESAKSGKRWGIVGLLAGVPIGLLVNWVSSLIQG</sequence>
<dbReference type="RefSeq" id="WP_197003467.1">
    <property type="nucleotide sequence ID" value="NZ_BONS01000015.1"/>
</dbReference>
<gene>
    <name evidence="3" type="ORF">IW245_002697</name>
</gene>
<keyword evidence="1" id="KW-0175">Coiled coil</keyword>